<accession>A0AA39LSL8</accession>
<protein>
    <submittedName>
        <fullName evidence="1">Uncharacterized protein</fullName>
    </submittedName>
</protein>
<proteinExistence type="predicted"/>
<dbReference type="EMBL" id="JAUCMV010000003">
    <property type="protein sequence ID" value="KAK0408616.1"/>
    <property type="molecule type" value="Genomic_DNA"/>
</dbReference>
<name>A0AA39LSL8_9BILA</name>
<dbReference type="Proteomes" id="UP001175271">
    <property type="component" value="Unassembled WGS sequence"/>
</dbReference>
<sequence length="609" mass="72239">MTHKHDIYKYFDDFDDEYWLCKAPGCGQKIKKNKSKSLNRCNLHLFKDSNIVHKRARNALQNNRLLQALQIKVANEECNNFANISNDIIYDIVHQAMSHLTLEMEWRAIPNTRSHSEAKDYWHSCRDGLLALQRLHHSPWKALLDAHKTYSLQAHFGCDAEALPYRITYYERGTDPEVEYPLSVISEDLRFSNTKSYSYFYPSATTTWTHYQQFRQYTRRLSILAPQLYGKLDLMWHFLIPTEILDAFGTDFHTITWRSCCFERKEMDFFKRQIADSRQLHTLSISVFRLPEEKKRTFASMDLPGRVFELEGNDPNWMDYADRMAEMRSHFIEFVTRPHFCHLTIYELIMDMDILRAAIEDWKRKRFFAVKHQSIYGLTDLTKPRFAGQLGFRGKQRIVVEHGRYVLKKAHPQRRDYEITVALDVKDNGGLRRHQKNVRMEQWTEAMSQAKIDRTMKPSLVTNVRKLAWSPTSNKNKTHTKILWSKNHMEMSLMEMNPCIVLLLQSSLSSESSFDNQPQTRSTRVYRKEKRLVERRYKELSKKCRKVQRFALKERARLRKIKIPAQGPSEEVDELESEMRWTGNQVQRMSGIVSRVRNELKEMRDISKP</sequence>
<gene>
    <name evidence="1" type="ORF">QR680_004057</name>
</gene>
<evidence type="ECO:0000313" key="1">
    <source>
        <dbReference type="EMBL" id="KAK0408616.1"/>
    </source>
</evidence>
<reference evidence="1" key="1">
    <citation type="submission" date="2023-06" db="EMBL/GenBank/DDBJ databases">
        <title>Genomic analysis of the entomopathogenic nematode Steinernema hermaphroditum.</title>
        <authorList>
            <person name="Schwarz E.M."/>
            <person name="Heppert J.K."/>
            <person name="Baniya A."/>
            <person name="Schwartz H.T."/>
            <person name="Tan C.-H."/>
            <person name="Antoshechkin I."/>
            <person name="Sternberg P.W."/>
            <person name="Goodrich-Blair H."/>
            <person name="Dillman A.R."/>
        </authorList>
    </citation>
    <scope>NUCLEOTIDE SEQUENCE</scope>
    <source>
        <strain evidence="1">PS9179</strain>
        <tissue evidence="1">Whole animal</tissue>
    </source>
</reference>
<evidence type="ECO:0000313" key="2">
    <source>
        <dbReference type="Proteomes" id="UP001175271"/>
    </source>
</evidence>
<comment type="caution">
    <text evidence="1">The sequence shown here is derived from an EMBL/GenBank/DDBJ whole genome shotgun (WGS) entry which is preliminary data.</text>
</comment>
<keyword evidence="2" id="KW-1185">Reference proteome</keyword>
<organism evidence="1 2">
    <name type="scientific">Steinernema hermaphroditum</name>
    <dbReference type="NCBI Taxonomy" id="289476"/>
    <lineage>
        <taxon>Eukaryota</taxon>
        <taxon>Metazoa</taxon>
        <taxon>Ecdysozoa</taxon>
        <taxon>Nematoda</taxon>
        <taxon>Chromadorea</taxon>
        <taxon>Rhabditida</taxon>
        <taxon>Tylenchina</taxon>
        <taxon>Panagrolaimomorpha</taxon>
        <taxon>Strongyloidoidea</taxon>
        <taxon>Steinernematidae</taxon>
        <taxon>Steinernema</taxon>
    </lineage>
</organism>
<dbReference type="AlphaFoldDB" id="A0AA39LSL8"/>